<evidence type="ECO:0000313" key="2">
    <source>
        <dbReference type="Proteomes" id="UP001168098"/>
    </source>
</evidence>
<sequence>MRAIKRPIMVRGCLERTVLESFPKSVVVWMEDLMRGCYGVWGQVAAGYGVEMVLSERT</sequence>
<dbReference type="Proteomes" id="UP001168098">
    <property type="component" value="Unassembled WGS sequence"/>
</dbReference>
<comment type="caution">
    <text evidence="1">The sequence shown here is derived from an EMBL/GenBank/DDBJ whole genome shotgun (WGS) entry which is preliminary data.</text>
</comment>
<evidence type="ECO:0000313" key="1">
    <source>
        <dbReference type="EMBL" id="KAJ9680234.1"/>
    </source>
</evidence>
<gene>
    <name evidence="1" type="ORF">PVL29_019519</name>
</gene>
<protein>
    <submittedName>
        <fullName evidence="1">Uncharacterized protein</fullName>
    </submittedName>
</protein>
<keyword evidence="2" id="KW-1185">Reference proteome</keyword>
<dbReference type="AlphaFoldDB" id="A0AA38Z1G6"/>
<reference evidence="1 2" key="1">
    <citation type="journal article" date="2023" name="BMC Biotechnol.">
        <title>Vitis rotundifolia cv Carlos genome sequencing.</title>
        <authorList>
            <person name="Huff M."/>
            <person name="Hulse-Kemp A."/>
            <person name="Scheffler B."/>
            <person name="Youngblood R."/>
            <person name="Simpson S."/>
            <person name="Babiker E."/>
            <person name="Staton M."/>
        </authorList>
    </citation>
    <scope>NUCLEOTIDE SEQUENCE [LARGE SCALE GENOMIC DNA]</scope>
    <source>
        <tissue evidence="1">Leaf</tissue>
    </source>
</reference>
<dbReference type="EMBL" id="JARBHA010000015">
    <property type="protein sequence ID" value="KAJ9680234.1"/>
    <property type="molecule type" value="Genomic_DNA"/>
</dbReference>
<name>A0AA38Z1G6_VITRO</name>
<accession>A0AA38Z1G6</accession>
<organism evidence="1 2">
    <name type="scientific">Vitis rotundifolia</name>
    <name type="common">Muscadine grape</name>
    <dbReference type="NCBI Taxonomy" id="103349"/>
    <lineage>
        <taxon>Eukaryota</taxon>
        <taxon>Viridiplantae</taxon>
        <taxon>Streptophyta</taxon>
        <taxon>Embryophyta</taxon>
        <taxon>Tracheophyta</taxon>
        <taxon>Spermatophyta</taxon>
        <taxon>Magnoliopsida</taxon>
        <taxon>eudicotyledons</taxon>
        <taxon>Gunneridae</taxon>
        <taxon>Pentapetalae</taxon>
        <taxon>rosids</taxon>
        <taxon>Vitales</taxon>
        <taxon>Vitaceae</taxon>
        <taxon>Viteae</taxon>
        <taxon>Vitis</taxon>
    </lineage>
</organism>
<proteinExistence type="predicted"/>